<protein>
    <recommendedName>
        <fullName evidence="2">Dienelactone hydrolase domain-containing protein</fullName>
    </recommendedName>
</protein>
<dbReference type="PANTHER" id="PTHR22946">
    <property type="entry name" value="DIENELACTONE HYDROLASE DOMAIN-CONTAINING PROTEIN-RELATED"/>
    <property type="match status" value="1"/>
</dbReference>
<dbReference type="Pfam" id="PF01738">
    <property type="entry name" value="DLH"/>
    <property type="match status" value="1"/>
</dbReference>
<gene>
    <name evidence="3" type="ORF">Dcar01_03184</name>
</gene>
<keyword evidence="4" id="KW-1185">Reference proteome</keyword>
<evidence type="ECO:0000256" key="1">
    <source>
        <dbReference type="ARBA" id="ARBA00022801"/>
    </source>
</evidence>
<organism evidence="3 4">
    <name type="scientific">Deinococcus carri</name>
    <dbReference type="NCBI Taxonomy" id="1211323"/>
    <lineage>
        <taxon>Bacteria</taxon>
        <taxon>Thermotogati</taxon>
        <taxon>Deinococcota</taxon>
        <taxon>Deinococci</taxon>
        <taxon>Deinococcales</taxon>
        <taxon>Deinococcaceae</taxon>
        <taxon>Deinococcus</taxon>
    </lineage>
</organism>
<dbReference type="InterPro" id="IPR029058">
    <property type="entry name" value="AB_hydrolase_fold"/>
</dbReference>
<proteinExistence type="predicted"/>
<dbReference type="PANTHER" id="PTHR22946:SF9">
    <property type="entry name" value="POLYKETIDE TRANSFERASE AF380"/>
    <property type="match status" value="1"/>
</dbReference>
<dbReference type="EMBL" id="BAABRP010000017">
    <property type="protein sequence ID" value="GAA5514429.1"/>
    <property type="molecule type" value="Genomic_DNA"/>
</dbReference>
<reference evidence="3 4" key="1">
    <citation type="submission" date="2024-02" db="EMBL/GenBank/DDBJ databases">
        <title>Deinococcus carri NBRC 110142.</title>
        <authorList>
            <person name="Ichikawa N."/>
            <person name="Katano-Makiyama Y."/>
            <person name="Hidaka K."/>
        </authorList>
    </citation>
    <scope>NUCLEOTIDE SEQUENCE [LARGE SCALE GENOMIC DNA]</scope>
    <source>
        <strain evidence="3 4">NBRC 110142</strain>
    </source>
</reference>
<feature type="domain" description="Dienelactone hydrolase" evidence="2">
    <location>
        <begin position="32"/>
        <end position="213"/>
    </location>
</feature>
<dbReference type="InterPro" id="IPR050261">
    <property type="entry name" value="FrsA_esterase"/>
</dbReference>
<dbReference type="InterPro" id="IPR002925">
    <property type="entry name" value="Dienelactn_hydro"/>
</dbReference>
<evidence type="ECO:0000313" key="4">
    <source>
        <dbReference type="Proteomes" id="UP001401887"/>
    </source>
</evidence>
<name>A0ABP9WAS8_9DEIO</name>
<evidence type="ECO:0000259" key="2">
    <source>
        <dbReference type="Pfam" id="PF01738"/>
    </source>
</evidence>
<keyword evidence="1" id="KW-0378">Hydrolase</keyword>
<comment type="caution">
    <text evidence="3">The sequence shown here is derived from an EMBL/GenBank/DDBJ whole genome shotgun (WGS) entry which is preliminary data.</text>
</comment>
<dbReference type="Gene3D" id="3.40.50.1820">
    <property type="entry name" value="alpha/beta hydrolase"/>
    <property type="match status" value="1"/>
</dbReference>
<evidence type="ECO:0000313" key="3">
    <source>
        <dbReference type="EMBL" id="GAA5514429.1"/>
    </source>
</evidence>
<dbReference type="SUPFAM" id="SSF53474">
    <property type="entry name" value="alpha/beta-Hydrolases"/>
    <property type="match status" value="1"/>
</dbReference>
<dbReference type="RefSeq" id="WP_345467105.1">
    <property type="nucleotide sequence ID" value="NZ_BAABRP010000017.1"/>
</dbReference>
<sequence>MRPPTPRILEEQPVSGGTRLHLELRVRSGTFPAILQVPQGVARAPAALLLHGFSSRGAVMAETVGQALLRQGVASLAPDLPQHGTRGNPHDLQSLRQPLEAVRLWRLALQEAEAATAYLRAHAVVDGSRVGAVGYSLGSFLTLMLAARQPEIRAVVLAAGGDLPQHPVLTALARPIADPLRAVRQLAGRPLLMVNGRYDPVIRPEQAERLFAAAREPKELRWWEGGHTLSPAAILDVANWLARTLEA</sequence>
<accession>A0ABP9WAS8</accession>
<dbReference type="Proteomes" id="UP001401887">
    <property type="component" value="Unassembled WGS sequence"/>
</dbReference>